<evidence type="ECO:0000256" key="4">
    <source>
        <dbReference type="ARBA" id="ARBA00022989"/>
    </source>
</evidence>
<comment type="similarity">
    <text evidence="2 6">Belongs to the cytochrome c oxidase subunit 3 family.</text>
</comment>
<keyword evidence="4 7" id="KW-1133">Transmembrane helix</keyword>
<keyword evidence="10" id="KW-1185">Reference proteome</keyword>
<dbReference type="InterPro" id="IPR013833">
    <property type="entry name" value="Cyt_c_oxidase_su3_a-hlx"/>
</dbReference>
<evidence type="ECO:0000259" key="8">
    <source>
        <dbReference type="PROSITE" id="PS50253"/>
    </source>
</evidence>
<feature type="domain" description="Heme-copper oxidase subunit III family profile" evidence="8">
    <location>
        <begin position="18"/>
        <end position="190"/>
    </location>
</feature>
<dbReference type="PROSITE" id="PS50253">
    <property type="entry name" value="COX3"/>
    <property type="match status" value="1"/>
</dbReference>
<dbReference type="Proteomes" id="UP001204144">
    <property type="component" value="Unassembled WGS sequence"/>
</dbReference>
<dbReference type="InterPro" id="IPR035973">
    <property type="entry name" value="Cyt_c_oxidase_su3-like_sf"/>
</dbReference>
<accession>A0AAE3H0B4</accession>
<sequence length="190" mass="22220">MKKDIEITKPILTVNKWKFIVWLFIVTIIMFFAAFTSAYLVRRAEGNWTEFDIPSIFYYSTAVLLLSSIFMHLGYKAAQKDNFGSLKLFISITFVAGLIFLVMQYVGWTILQKEGVFLKGNPAESFYYILTGLHGFHLVTGLVVLFFSFLEAFKMNIHAKNLIRIEVCATYWHFLDILWVYLLLFLVFFR</sequence>
<dbReference type="Pfam" id="PF00510">
    <property type="entry name" value="COX3"/>
    <property type="match status" value="1"/>
</dbReference>
<dbReference type="RefSeq" id="WP_255035693.1">
    <property type="nucleotide sequence ID" value="NZ_RJUF01000004.1"/>
</dbReference>
<evidence type="ECO:0000313" key="9">
    <source>
        <dbReference type="EMBL" id="MCP9761945.1"/>
    </source>
</evidence>
<keyword evidence="3 6" id="KW-0812">Transmembrane</keyword>
<evidence type="ECO:0000256" key="7">
    <source>
        <dbReference type="SAM" id="Phobius"/>
    </source>
</evidence>
<evidence type="ECO:0000313" key="10">
    <source>
        <dbReference type="Proteomes" id="UP001204144"/>
    </source>
</evidence>
<feature type="transmembrane region" description="Helical" evidence="7">
    <location>
        <begin position="20"/>
        <end position="41"/>
    </location>
</feature>
<dbReference type="GO" id="GO:0004129">
    <property type="term" value="F:cytochrome-c oxidase activity"/>
    <property type="evidence" value="ECO:0007669"/>
    <property type="project" value="InterPro"/>
</dbReference>
<reference evidence="9 10" key="1">
    <citation type="submission" date="2018-11" db="EMBL/GenBank/DDBJ databases">
        <title>Novel bacteria species description.</title>
        <authorList>
            <person name="Han J.-H."/>
        </authorList>
    </citation>
    <scope>NUCLEOTIDE SEQUENCE [LARGE SCALE GENOMIC DNA]</scope>
    <source>
        <strain evidence="9 10">KCTC23259</strain>
    </source>
</reference>
<evidence type="ECO:0000256" key="3">
    <source>
        <dbReference type="ARBA" id="ARBA00022692"/>
    </source>
</evidence>
<evidence type="ECO:0000256" key="5">
    <source>
        <dbReference type="ARBA" id="ARBA00023136"/>
    </source>
</evidence>
<dbReference type="InterPro" id="IPR024791">
    <property type="entry name" value="Cyt_c/ubiquinol_Oxase_su3"/>
</dbReference>
<feature type="transmembrane region" description="Helical" evidence="7">
    <location>
        <begin position="126"/>
        <end position="150"/>
    </location>
</feature>
<comment type="subcellular location">
    <subcellularLocation>
        <location evidence="6">Cell membrane</location>
        <topology evidence="6">Multi-pass membrane protein</topology>
    </subcellularLocation>
    <subcellularLocation>
        <location evidence="1">Membrane</location>
        <topology evidence="1">Multi-pass membrane protein</topology>
    </subcellularLocation>
</comment>
<evidence type="ECO:0000256" key="2">
    <source>
        <dbReference type="ARBA" id="ARBA00010581"/>
    </source>
</evidence>
<evidence type="ECO:0000256" key="1">
    <source>
        <dbReference type="ARBA" id="ARBA00004141"/>
    </source>
</evidence>
<feature type="transmembrane region" description="Helical" evidence="7">
    <location>
        <begin position="56"/>
        <end position="74"/>
    </location>
</feature>
<dbReference type="AlphaFoldDB" id="A0AAE3H0B4"/>
<gene>
    <name evidence="9" type="ORF">EGI31_03185</name>
</gene>
<dbReference type="GO" id="GO:0005886">
    <property type="term" value="C:plasma membrane"/>
    <property type="evidence" value="ECO:0007669"/>
    <property type="project" value="UniProtKB-SubCell"/>
</dbReference>
<dbReference type="SUPFAM" id="SSF81452">
    <property type="entry name" value="Cytochrome c oxidase subunit III-like"/>
    <property type="match status" value="1"/>
</dbReference>
<comment type="caution">
    <text evidence="9">The sequence shown here is derived from an EMBL/GenBank/DDBJ whole genome shotgun (WGS) entry which is preliminary data.</text>
</comment>
<dbReference type="EMBL" id="RJUF01000004">
    <property type="protein sequence ID" value="MCP9761945.1"/>
    <property type="molecule type" value="Genomic_DNA"/>
</dbReference>
<dbReference type="GO" id="GO:0019646">
    <property type="term" value="P:aerobic electron transport chain"/>
    <property type="evidence" value="ECO:0007669"/>
    <property type="project" value="InterPro"/>
</dbReference>
<feature type="transmembrane region" description="Helical" evidence="7">
    <location>
        <begin position="86"/>
        <end position="106"/>
    </location>
</feature>
<proteinExistence type="inferred from homology"/>
<protein>
    <submittedName>
        <fullName evidence="9">Cytochrome oxidase subunit III</fullName>
    </submittedName>
</protein>
<dbReference type="InterPro" id="IPR000298">
    <property type="entry name" value="Cyt_c_oxidase-like_su3"/>
</dbReference>
<dbReference type="Gene3D" id="1.20.120.80">
    <property type="entry name" value="Cytochrome c oxidase, subunit III, four-helix bundle"/>
    <property type="match status" value="1"/>
</dbReference>
<name>A0AAE3H0B4_9BACT</name>
<keyword evidence="5 7" id="KW-0472">Membrane</keyword>
<feature type="transmembrane region" description="Helical" evidence="7">
    <location>
        <begin position="171"/>
        <end position="189"/>
    </location>
</feature>
<evidence type="ECO:0000256" key="6">
    <source>
        <dbReference type="RuleBase" id="RU003376"/>
    </source>
</evidence>
<dbReference type="PANTHER" id="PTHR11403">
    <property type="entry name" value="CYTOCHROME C OXIDASE SUBUNIT III"/>
    <property type="match status" value="1"/>
</dbReference>
<organism evidence="9 10">
    <name type="scientific">Lacihabitans soyangensis</name>
    <dbReference type="NCBI Taxonomy" id="869394"/>
    <lineage>
        <taxon>Bacteria</taxon>
        <taxon>Pseudomonadati</taxon>
        <taxon>Bacteroidota</taxon>
        <taxon>Cytophagia</taxon>
        <taxon>Cytophagales</taxon>
        <taxon>Leadbetterellaceae</taxon>
        <taxon>Lacihabitans</taxon>
    </lineage>
</organism>
<dbReference type="PANTHER" id="PTHR11403:SF10">
    <property type="entry name" value="CYTOCHROME C OXIDASE"/>
    <property type="match status" value="1"/>
</dbReference>